<dbReference type="RefSeq" id="WP_090716288.1">
    <property type="nucleotide sequence ID" value="NZ_CBCSKY010000023.1"/>
</dbReference>
<evidence type="ECO:0000313" key="1">
    <source>
        <dbReference type="EMBL" id="SDJ75504.1"/>
    </source>
</evidence>
<evidence type="ECO:0008006" key="3">
    <source>
        <dbReference type="Google" id="ProtNLM"/>
    </source>
</evidence>
<name>A0A1G8WB84_9BACL</name>
<reference evidence="2" key="1">
    <citation type="submission" date="2016-10" db="EMBL/GenBank/DDBJ databases">
        <authorList>
            <person name="Varghese N."/>
            <person name="Submissions S."/>
        </authorList>
    </citation>
    <scope>NUCLEOTIDE SEQUENCE [LARGE SCALE GENOMIC DNA]</scope>
    <source>
        <strain evidence="2">CGMCC 1.11012</strain>
    </source>
</reference>
<dbReference type="EMBL" id="FNDX01000023">
    <property type="protein sequence ID" value="SDJ75504.1"/>
    <property type="molecule type" value="Genomic_DNA"/>
</dbReference>
<dbReference type="AlphaFoldDB" id="A0A1G8WB84"/>
<keyword evidence="2" id="KW-1185">Reference proteome</keyword>
<sequence>MENKLTTLRSEIEDNLSRSGHSLASFAKISGLNRGSLSAILHGNPPKPVSLGQLDTLTEALGYPEGWFYPLYVDECFSEEKVSRRRAEPFLIRCAITGRKQCVEETINRMMEYQKPLDIIYSVAEKLFACGKIQESKPFYKIIVEHEQDSYSERMAISQYRIFKALGTVADMEDMLRAVIAYEPFRGRLPEHLQLEGLLKLANVCFSLHRWSDMERYADELRGLASGIYREQLRNKAGRRSEGLPLLRPLVLYYAQGHLMKATSLAKQGKYGEAITFTDMYADLSWFEMLDEEGLRLVDAFKSFAVGNRYTLELMKGNSAVLPEYMAYLADYPAEVLAGLVSILEAANRFGFSVDHVLERFSREMAGFDRFKDYINIDRIYRLGYQLAVYYLERGQAQLGVTYILQCLKTAVQLNSARDMIECVALFEANRVQATGEQLQKYSELIQGLVPKKDSAEQGRPLSGVTKRSF</sequence>
<organism evidence="1 2">
    <name type="scientific">Paenibacillus typhae</name>
    <dbReference type="NCBI Taxonomy" id="1174501"/>
    <lineage>
        <taxon>Bacteria</taxon>
        <taxon>Bacillati</taxon>
        <taxon>Bacillota</taxon>
        <taxon>Bacilli</taxon>
        <taxon>Bacillales</taxon>
        <taxon>Paenibacillaceae</taxon>
        <taxon>Paenibacillus</taxon>
    </lineage>
</organism>
<accession>A0A1G8WB84</accession>
<dbReference type="Proteomes" id="UP000199050">
    <property type="component" value="Unassembled WGS sequence"/>
</dbReference>
<proteinExistence type="predicted"/>
<gene>
    <name evidence="1" type="ORF">SAMN05216192_12360</name>
</gene>
<dbReference type="OrthoDB" id="2470416at2"/>
<dbReference type="STRING" id="1174501.SAMN05216192_12360"/>
<evidence type="ECO:0000313" key="2">
    <source>
        <dbReference type="Proteomes" id="UP000199050"/>
    </source>
</evidence>
<protein>
    <recommendedName>
        <fullName evidence="3">HTH cro/C1-type domain-containing protein</fullName>
    </recommendedName>
</protein>